<feature type="compositionally biased region" description="Polar residues" evidence="14">
    <location>
        <begin position="125"/>
        <end position="141"/>
    </location>
</feature>
<keyword evidence="9" id="KW-0418">Kinase</keyword>
<keyword evidence="18" id="KW-1185">Reference proteome</keyword>
<comment type="similarity">
    <text evidence="2">Belongs to the protein kinase superfamily. CAMK Ser/Thr protein kinase family. NIM1 subfamily.</text>
</comment>
<feature type="region of interest" description="Disordered" evidence="14">
    <location>
        <begin position="959"/>
        <end position="1044"/>
    </location>
</feature>
<feature type="compositionally biased region" description="Basic and acidic residues" evidence="14">
    <location>
        <begin position="666"/>
        <end position="678"/>
    </location>
</feature>
<feature type="compositionally biased region" description="Low complexity" evidence="14">
    <location>
        <begin position="58"/>
        <end position="84"/>
    </location>
</feature>
<dbReference type="InterPro" id="IPR001772">
    <property type="entry name" value="KA1_dom"/>
</dbReference>
<dbReference type="SUPFAM" id="SSF103243">
    <property type="entry name" value="KA1-like"/>
    <property type="match status" value="1"/>
</dbReference>
<feature type="compositionally biased region" description="Basic and acidic residues" evidence="14">
    <location>
        <begin position="48"/>
        <end position="57"/>
    </location>
</feature>
<feature type="compositionally biased region" description="Low complexity" evidence="14">
    <location>
        <begin position="183"/>
        <end position="201"/>
    </location>
</feature>
<dbReference type="PANTHER" id="PTHR24346:SF82">
    <property type="entry name" value="KP78A-RELATED"/>
    <property type="match status" value="1"/>
</dbReference>
<feature type="compositionally biased region" description="Basic and acidic residues" evidence="14">
    <location>
        <begin position="859"/>
        <end position="875"/>
    </location>
</feature>
<dbReference type="InterPro" id="IPR000719">
    <property type="entry name" value="Prot_kinase_dom"/>
</dbReference>
<evidence type="ECO:0000256" key="5">
    <source>
        <dbReference type="ARBA" id="ARBA00022527"/>
    </source>
</evidence>
<organism evidence="17 18">
    <name type="scientific">Xylaria hypoxylon</name>
    <dbReference type="NCBI Taxonomy" id="37992"/>
    <lineage>
        <taxon>Eukaryota</taxon>
        <taxon>Fungi</taxon>
        <taxon>Dikarya</taxon>
        <taxon>Ascomycota</taxon>
        <taxon>Pezizomycotina</taxon>
        <taxon>Sordariomycetes</taxon>
        <taxon>Xylariomycetidae</taxon>
        <taxon>Xylariales</taxon>
        <taxon>Xylariaceae</taxon>
        <taxon>Xylaria</taxon>
    </lineage>
</organism>
<evidence type="ECO:0000256" key="7">
    <source>
        <dbReference type="ARBA" id="ARBA00022679"/>
    </source>
</evidence>
<feature type="compositionally biased region" description="Basic and acidic residues" evidence="14">
    <location>
        <begin position="252"/>
        <end position="270"/>
    </location>
</feature>
<evidence type="ECO:0000256" key="14">
    <source>
        <dbReference type="SAM" id="MobiDB-lite"/>
    </source>
</evidence>
<sequence>MSIPATEQQYLDRHSSTASSPRTHTHHHHHHHRHHHQEQQQQQQKHQRPSDHYDQPTRAHSTRSRPTTTAPSTDSISNNNNNNNPAAPLPHRSASTSHPQRHHSRRHSGSGSVRAVQDILPQQDYETSNVAHQSKRSSSNDRPPPISRGTDSKGVHRRSSTRSNHSSHNSDMAATTVANNNGPAAVPPVMQAAADARATGARQKTSRTSIPTQSGKWTLGKTIGAGSMGKVKLARKEDGTEQVACKIIPRGSTEDGHHSRAEKERADQSKEIRTAREAAIVTLLQHPHICGLRDVVRTNYHWYMLFEYVNGGQMLDYIISHGKLKEKQARKFSRQIASALDYCHRNSIVHRDLKIENILISKTGDIKIIDFGLSNLFSPRGHLKTFCGSLYFAAPELLQARAYTGPEVDIWSFGIVLYVLVCGKVPFDDQSMPALHAKIKKGVVDYPGWLSNECRHLLSRMLVTDPRQRATMFEVMNHPWLTKGYSGPPENYLPQREPLALPLDSEVLHAMTGFNFGSPEAIKSQLTRLIESDEYKRAVQLMQKEKEIPPAPKDPEKKRGFGFDFYKRRNSTSSRDNLTAPSSEALQVGSDPLNAFSPLLSIYYLVKEKQDRDIVDKAPKTHAPKNTADTSMPEIAPPPEAHTNSSTYEMAGEKATGGRTRPRARTHGEDDAPEEIKRPQAQANIPAPPEPPVELPLRKESTAAGILRRFSTRRRKEPERLDKDRSHPPVVHIHSPAETPTTPRKSFSIRRPRGRDRDEAETPRLRSGSSQPQHRDLLSPPLSAGANFSESNKALGRSTSVNSGDYRRRPFGSASRITKEPPPTSGSDQSAGGDKPPQEQNTALNSRATSMRARPLGHARRESIQARRARREGARATDLLEETDHDVGDGSGNSAERLDDSELAKPVFLKGLFSVSTTSTKSVTAIRKELKRVLKQLGVEYTEIRGGFTCRHTPSIDMKKITDVPDSPAPTHGVRRRFSFGIRSEREREELREMDRVPHTPRTPGKGPADRGDSTSELSEQESMHRDVTGSSRRVPGETTTHVQSDLGGSMILEFEIVIVKVPLLSLHGIQFKRMKGNTWQFKSMADQILKDLRL</sequence>
<keyword evidence="8 13" id="KW-0547">Nucleotide-binding</keyword>
<feature type="compositionally biased region" description="Polar residues" evidence="14">
    <location>
        <begin position="202"/>
        <end position="216"/>
    </location>
</feature>
<feature type="compositionally biased region" description="Polar residues" evidence="14">
    <location>
        <begin position="786"/>
        <end position="803"/>
    </location>
</feature>
<dbReference type="GO" id="GO:0005737">
    <property type="term" value="C:cytoplasm"/>
    <property type="evidence" value="ECO:0007669"/>
    <property type="project" value="UniProtKB-SubCell"/>
</dbReference>
<dbReference type="Gene3D" id="3.30.310.80">
    <property type="entry name" value="Kinase associated domain 1, KA1"/>
    <property type="match status" value="1"/>
</dbReference>
<dbReference type="SMART" id="SM00220">
    <property type="entry name" value="S_TKc"/>
    <property type="match status" value="1"/>
</dbReference>
<reference evidence="17 18" key="1">
    <citation type="submission" date="2019-03" db="EMBL/GenBank/DDBJ databases">
        <title>Draft genome sequence of Xylaria hypoxylon DSM 108379, a ubiquitous saprotrophic-parasitic fungi on hardwood.</title>
        <authorList>
            <person name="Buettner E."/>
            <person name="Leonhardt S."/>
            <person name="Gebauer A.M."/>
            <person name="Liers C."/>
            <person name="Hofrichter M."/>
            <person name="Kellner H."/>
        </authorList>
    </citation>
    <scope>NUCLEOTIDE SEQUENCE [LARGE SCALE GENOMIC DNA]</scope>
    <source>
        <strain evidence="17 18">DSM 108379</strain>
    </source>
</reference>
<accession>A0A4Z0Z9Q1</accession>
<dbReference type="Gene3D" id="1.10.510.10">
    <property type="entry name" value="Transferase(Phosphotransferase) domain 1"/>
    <property type="match status" value="1"/>
</dbReference>
<dbReference type="InterPro" id="IPR017441">
    <property type="entry name" value="Protein_kinase_ATP_BS"/>
</dbReference>
<evidence type="ECO:0000256" key="8">
    <source>
        <dbReference type="ARBA" id="ARBA00022741"/>
    </source>
</evidence>
<keyword evidence="7" id="KW-0808">Transferase</keyword>
<feature type="compositionally biased region" description="Polar residues" evidence="14">
    <location>
        <begin position="571"/>
        <end position="585"/>
    </location>
</feature>
<feature type="compositionally biased region" description="Basic and acidic residues" evidence="14">
    <location>
        <begin position="983"/>
        <end position="998"/>
    </location>
</feature>
<evidence type="ECO:0000256" key="2">
    <source>
        <dbReference type="ARBA" id="ARBA00010791"/>
    </source>
</evidence>
<evidence type="ECO:0000256" key="1">
    <source>
        <dbReference type="ARBA" id="ARBA00004496"/>
    </source>
</evidence>
<feature type="domain" description="KA1" evidence="16">
    <location>
        <begin position="1046"/>
        <end position="1095"/>
    </location>
</feature>
<dbReference type="AlphaFoldDB" id="A0A4Z0Z9Q1"/>
<dbReference type="GO" id="GO:0005524">
    <property type="term" value="F:ATP binding"/>
    <property type="evidence" value="ECO:0007669"/>
    <property type="project" value="UniProtKB-UniRule"/>
</dbReference>
<feature type="compositionally biased region" description="Basic and acidic residues" evidence="14">
    <location>
        <begin position="755"/>
        <end position="764"/>
    </location>
</feature>
<feature type="region of interest" description="Disordered" evidence="14">
    <location>
        <begin position="1"/>
        <end position="113"/>
    </location>
</feature>
<evidence type="ECO:0000256" key="4">
    <source>
        <dbReference type="ARBA" id="ARBA00022490"/>
    </source>
</evidence>
<keyword evidence="5" id="KW-0723">Serine/threonine-protein kinase</keyword>
<dbReference type="GO" id="GO:0004674">
    <property type="term" value="F:protein serine/threonine kinase activity"/>
    <property type="evidence" value="ECO:0007669"/>
    <property type="project" value="UniProtKB-KW"/>
</dbReference>
<evidence type="ECO:0000256" key="6">
    <source>
        <dbReference type="ARBA" id="ARBA00022553"/>
    </source>
</evidence>
<dbReference type="PANTHER" id="PTHR24346">
    <property type="entry name" value="MAP/MICROTUBULE AFFINITY-REGULATING KINASE"/>
    <property type="match status" value="1"/>
</dbReference>
<feature type="region of interest" description="Disordered" evidence="14">
    <location>
        <begin position="125"/>
        <end position="217"/>
    </location>
</feature>
<comment type="subcellular location">
    <subcellularLocation>
        <location evidence="1">Cytoplasm</location>
    </subcellularLocation>
</comment>
<dbReference type="GO" id="GO:0000226">
    <property type="term" value="P:microtubule cytoskeleton organization"/>
    <property type="evidence" value="ECO:0007669"/>
    <property type="project" value="TreeGrafter"/>
</dbReference>
<feature type="compositionally biased region" description="Low complexity" evidence="14">
    <location>
        <begin position="161"/>
        <end position="170"/>
    </location>
</feature>
<dbReference type="PROSITE" id="PS00108">
    <property type="entry name" value="PROTEIN_KINASE_ST"/>
    <property type="match status" value="1"/>
</dbReference>
<dbReference type="PROSITE" id="PS50032">
    <property type="entry name" value="KA1"/>
    <property type="match status" value="1"/>
</dbReference>
<dbReference type="Proteomes" id="UP000297716">
    <property type="component" value="Unassembled WGS sequence"/>
</dbReference>
<dbReference type="GO" id="GO:0035556">
    <property type="term" value="P:intracellular signal transduction"/>
    <property type="evidence" value="ECO:0007669"/>
    <property type="project" value="TreeGrafter"/>
</dbReference>
<dbReference type="Pfam" id="PF00069">
    <property type="entry name" value="Pkinase"/>
    <property type="match status" value="1"/>
</dbReference>
<feature type="compositionally biased region" description="Basic residues" evidence="14">
    <location>
        <begin position="23"/>
        <end position="36"/>
    </location>
</feature>
<dbReference type="Pfam" id="PF02149">
    <property type="entry name" value="KA1"/>
    <property type="match status" value="1"/>
</dbReference>
<feature type="compositionally biased region" description="Polar residues" evidence="14">
    <location>
        <begin position="838"/>
        <end position="849"/>
    </location>
</feature>
<dbReference type="CDD" id="cd12121">
    <property type="entry name" value="MARK_C_like"/>
    <property type="match status" value="1"/>
</dbReference>
<dbReference type="InterPro" id="IPR028375">
    <property type="entry name" value="KA1/Ssp2_C"/>
</dbReference>
<evidence type="ECO:0000259" key="15">
    <source>
        <dbReference type="PROSITE" id="PS50011"/>
    </source>
</evidence>
<dbReference type="PROSITE" id="PS00107">
    <property type="entry name" value="PROTEIN_KINASE_ATP"/>
    <property type="match status" value="1"/>
</dbReference>
<proteinExistence type="inferred from homology"/>
<dbReference type="GO" id="GO:0071944">
    <property type="term" value="C:cell periphery"/>
    <property type="evidence" value="ECO:0007669"/>
    <property type="project" value="UniProtKB-ARBA"/>
</dbReference>
<dbReference type="InterPro" id="IPR011009">
    <property type="entry name" value="Kinase-like_dom_sf"/>
</dbReference>
<comment type="catalytic activity">
    <reaction evidence="12">
        <text>L-seryl-[protein] + ATP = O-phospho-L-seryl-[protein] + ADP + H(+)</text>
        <dbReference type="Rhea" id="RHEA:17989"/>
        <dbReference type="Rhea" id="RHEA-COMP:9863"/>
        <dbReference type="Rhea" id="RHEA-COMP:11604"/>
        <dbReference type="ChEBI" id="CHEBI:15378"/>
        <dbReference type="ChEBI" id="CHEBI:29999"/>
        <dbReference type="ChEBI" id="CHEBI:30616"/>
        <dbReference type="ChEBI" id="CHEBI:83421"/>
        <dbReference type="ChEBI" id="CHEBI:456216"/>
        <dbReference type="EC" id="2.7.11.1"/>
    </reaction>
</comment>
<evidence type="ECO:0000313" key="17">
    <source>
        <dbReference type="EMBL" id="TGJ88590.1"/>
    </source>
</evidence>
<comment type="catalytic activity">
    <reaction evidence="11">
        <text>L-threonyl-[protein] + ATP = O-phospho-L-threonyl-[protein] + ADP + H(+)</text>
        <dbReference type="Rhea" id="RHEA:46608"/>
        <dbReference type="Rhea" id="RHEA-COMP:11060"/>
        <dbReference type="Rhea" id="RHEA-COMP:11605"/>
        <dbReference type="ChEBI" id="CHEBI:15378"/>
        <dbReference type="ChEBI" id="CHEBI:30013"/>
        <dbReference type="ChEBI" id="CHEBI:30616"/>
        <dbReference type="ChEBI" id="CHEBI:61977"/>
        <dbReference type="ChEBI" id="CHEBI:456216"/>
        <dbReference type="EC" id="2.7.11.1"/>
    </reaction>
</comment>
<gene>
    <name evidence="17" type="ORF">E0Z10_g226</name>
</gene>
<dbReference type="EC" id="2.7.11.1" evidence="3"/>
<feature type="compositionally biased region" description="Polar residues" evidence="14">
    <location>
        <begin position="172"/>
        <end position="182"/>
    </location>
</feature>
<evidence type="ECO:0000256" key="9">
    <source>
        <dbReference type="ARBA" id="ARBA00022777"/>
    </source>
</evidence>
<feature type="compositionally biased region" description="Basic residues" evidence="14">
    <location>
        <begin position="99"/>
        <end position="108"/>
    </location>
</feature>
<evidence type="ECO:0000256" key="12">
    <source>
        <dbReference type="ARBA" id="ARBA00048679"/>
    </source>
</evidence>
<feature type="region of interest" description="Disordered" evidence="14">
    <location>
        <begin position="248"/>
        <end position="270"/>
    </location>
</feature>
<evidence type="ECO:0000259" key="16">
    <source>
        <dbReference type="PROSITE" id="PS50032"/>
    </source>
</evidence>
<dbReference type="InterPro" id="IPR008271">
    <property type="entry name" value="Ser/Thr_kinase_AS"/>
</dbReference>
<feature type="compositionally biased region" description="Basic and acidic residues" evidence="14">
    <location>
        <begin position="716"/>
        <end position="727"/>
    </location>
</feature>
<feature type="region of interest" description="Disordered" evidence="14">
    <location>
        <begin position="545"/>
        <end position="591"/>
    </location>
</feature>
<feature type="binding site" evidence="13">
    <location>
        <position position="246"/>
    </location>
    <ligand>
        <name>ATP</name>
        <dbReference type="ChEBI" id="CHEBI:30616"/>
    </ligand>
</feature>
<dbReference type="EMBL" id="SKBN01000002">
    <property type="protein sequence ID" value="TGJ88590.1"/>
    <property type="molecule type" value="Genomic_DNA"/>
</dbReference>
<protein>
    <recommendedName>
        <fullName evidence="3">non-specific serine/threonine protein kinase</fullName>
        <ecNumber evidence="3">2.7.11.1</ecNumber>
    </recommendedName>
</protein>
<evidence type="ECO:0000256" key="13">
    <source>
        <dbReference type="PROSITE-ProRule" id="PRU10141"/>
    </source>
</evidence>
<feature type="domain" description="Protein kinase" evidence="15">
    <location>
        <begin position="217"/>
        <end position="481"/>
    </location>
</feature>
<feature type="region of interest" description="Disordered" evidence="14">
    <location>
        <begin position="615"/>
        <end position="899"/>
    </location>
</feature>
<evidence type="ECO:0000256" key="10">
    <source>
        <dbReference type="ARBA" id="ARBA00022840"/>
    </source>
</evidence>
<comment type="caution">
    <text evidence="17">The sequence shown here is derived from an EMBL/GenBank/DDBJ whole genome shotgun (WGS) entry which is preliminary data.</text>
</comment>
<dbReference type="STRING" id="37992.A0A4Z0Z9Q1"/>
<evidence type="ECO:0000313" key="18">
    <source>
        <dbReference type="Proteomes" id="UP000297716"/>
    </source>
</evidence>
<evidence type="ECO:0000256" key="11">
    <source>
        <dbReference type="ARBA" id="ARBA00047899"/>
    </source>
</evidence>
<evidence type="ECO:0000256" key="3">
    <source>
        <dbReference type="ARBA" id="ARBA00012513"/>
    </source>
</evidence>
<feature type="compositionally biased region" description="Basic and acidic residues" evidence="14">
    <location>
        <begin position="545"/>
        <end position="567"/>
    </location>
</feature>
<keyword evidence="4" id="KW-0963">Cytoplasm</keyword>
<dbReference type="FunFam" id="1.10.510.10:FF:000333">
    <property type="entry name" value="Non-specific serine/threonine protein kinase"/>
    <property type="match status" value="1"/>
</dbReference>
<dbReference type="OrthoDB" id="1928777at2759"/>
<dbReference type="PROSITE" id="PS50011">
    <property type="entry name" value="PROTEIN_KINASE_DOM"/>
    <property type="match status" value="1"/>
</dbReference>
<dbReference type="SUPFAM" id="SSF56112">
    <property type="entry name" value="Protein kinase-like (PK-like)"/>
    <property type="match status" value="1"/>
</dbReference>
<keyword evidence="6" id="KW-0597">Phosphoprotein</keyword>
<name>A0A4Z0Z9Q1_9PEZI</name>
<dbReference type="CDD" id="cd14077">
    <property type="entry name" value="STKc_Kin1_2"/>
    <property type="match status" value="1"/>
</dbReference>
<keyword evidence="10 13" id="KW-0067">ATP-binding</keyword>
<dbReference type="GO" id="GO:0106310">
    <property type="term" value="F:protein serine kinase activity"/>
    <property type="evidence" value="ECO:0007669"/>
    <property type="project" value="RHEA"/>
</dbReference>